<feature type="coiled-coil region" evidence="1">
    <location>
        <begin position="35"/>
        <end position="76"/>
    </location>
</feature>
<dbReference type="InterPro" id="IPR045748">
    <property type="entry name" value="DcaP"/>
</dbReference>
<sequence>MTAFRSNGGSMPVATVQRRLLALSVVVALLAPGAALAQTAKEKELEARVAQLEQMVQQLVAQQQQTQTAVADAQAQVSEVKTAQAQAPAALPAGKQPIQATAINASGNPGTTFSYGGFIKLDAMVTDTSDGRIADGSAGRLFYLPSAIPVGDEGADGGDPYTDVHAQFSRFWFSADTVTDGGDKLKAYIEADMYGGGNNSFAGNETSTNTYAITLRQAYVSWNNWLAGQTWSNFQDTAALPEAVDFVGVTDGTTFVRQAQLRYTQGPWSFSVENPQTTVTSYLGASRFNSGDSVAPDFTGRWLTKGDWGHFTVAALLRQFKYGEETETGGAVSVSGRFNLGANDDIRYMANAGSGIGRYMAFGLGTDTVMDANGELHALDGYGGFVAWRHAWNAKLRSNLMYSAAQFDNDTALTGFGVTERAQSFHANLIYSPIPKLDVGAELMWGQRSLEDDREGDLKRLQTTVKYSF</sequence>
<organism evidence="3 4">
    <name type="scientific">Luteimonas notoginsengisoli</name>
    <dbReference type="NCBI Taxonomy" id="1578200"/>
    <lineage>
        <taxon>Bacteria</taxon>
        <taxon>Pseudomonadati</taxon>
        <taxon>Pseudomonadota</taxon>
        <taxon>Gammaproteobacteria</taxon>
        <taxon>Lysobacterales</taxon>
        <taxon>Lysobacteraceae</taxon>
        <taxon>Luteimonas</taxon>
    </lineage>
</organism>
<dbReference type="SUPFAM" id="SSF56935">
    <property type="entry name" value="Porins"/>
    <property type="match status" value="1"/>
</dbReference>
<dbReference type="Proteomes" id="UP001595724">
    <property type="component" value="Unassembled WGS sequence"/>
</dbReference>
<name>A0ABV7UXW6_9GAMM</name>
<keyword evidence="2" id="KW-0732">Signal</keyword>
<evidence type="ECO:0000313" key="4">
    <source>
        <dbReference type="Proteomes" id="UP001595724"/>
    </source>
</evidence>
<accession>A0ABV7UXW6</accession>
<gene>
    <name evidence="3" type="ORF">ACFOM9_11505</name>
</gene>
<feature type="signal peptide" evidence="2">
    <location>
        <begin position="1"/>
        <end position="37"/>
    </location>
</feature>
<protein>
    <submittedName>
        <fullName evidence="3">DcaP family trimeric outer membrane transporter</fullName>
    </submittedName>
</protein>
<evidence type="ECO:0000256" key="2">
    <source>
        <dbReference type="SAM" id="SignalP"/>
    </source>
</evidence>
<keyword evidence="4" id="KW-1185">Reference proteome</keyword>
<proteinExistence type="predicted"/>
<dbReference type="RefSeq" id="WP_386710586.1">
    <property type="nucleotide sequence ID" value="NZ_JBHRYF010000008.1"/>
</dbReference>
<reference evidence="4" key="1">
    <citation type="journal article" date="2019" name="Int. J. Syst. Evol. Microbiol.">
        <title>The Global Catalogue of Microorganisms (GCM) 10K type strain sequencing project: providing services to taxonomists for standard genome sequencing and annotation.</title>
        <authorList>
            <consortium name="The Broad Institute Genomics Platform"/>
            <consortium name="The Broad Institute Genome Sequencing Center for Infectious Disease"/>
            <person name="Wu L."/>
            <person name="Ma J."/>
        </authorList>
    </citation>
    <scope>NUCLEOTIDE SEQUENCE [LARGE SCALE GENOMIC DNA]</scope>
    <source>
        <strain evidence="4">KCTC 42211</strain>
    </source>
</reference>
<keyword evidence="1" id="KW-0175">Coiled coil</keyword>
<dbReference type="Pfam" id="PF19577">
    <property type="entry name" value="DcaP"/>
    <property type="match status" value="1"/>
</dbReference>
<evidence type="ECO:0000256" key="1">
    <source>
        <dbReference type="SAM" id="Coils"/>
    </source>
</evidence>
<dbReference type="EMBL" id="JBHRYF010000008">
    <property type="protein sequence ID" value="MFC3660694.1"/>
    <property type="molecule type" value="Genomic_DNA"/>
</dbReference>
<evidence type="ECO:0000313" key="3">
    <source>
        <dbReference type="EMBL" id="MFC3660694.1"/>
    </source>
</evidence>
<comment type="caution">
    <text evidence="3">The sequence shown here is derived from an EMBL/GenBank/DDBJ whole genome shotgun (WGS) entry which is preliminary data.</text>
</comment>
<feature type="chain" id="PRO_5046988596" evidence="2">
    <location>
        <begin position="38"/>
        <end position="469"/>
    </location>
</feature>